<dbReference type="PANTHER" id="PTHR42057:SF2">
    <property type="entry name" value="F-BOX DOMAIN PROTEIN (AFU_ORTHOLOGUE AFUA_4G00200)-RELATED"/>
    <property type="match status" value="1"/>
</dbReference>
<sequence>MESLPGELLSTIFKCCEIPELLNLRQSCKAFHGPATRELFSSLHVIRQSDIETYDDLYSILSSSHISPEVTYIKITTSPDPYKEKDDYDNSEEESEFTENFEAVIQSISKFPNVQDVAIEFAQVCMLDDDPENVWRMMAEESVEFREDVLRTLFETLDKISKLRSLSIKHLQNYNDERILSLPAFASVLSRISDLKLKIVTESDFPSPQSGWNIRQLYSFFEELPDTWLKHTQDNLSSLTLDVDIEWGYMPVCNFRSLFFPRLKKLKLANYVFTHDWQLDWILSHETLEELVLTDCAIVNYMHVYEPLDAENCPLEPTNDFGDVRGWEYPRRWSEMFTKIEGMPNLRVFKFGSGNRDEGCDFDTGELTETGLHYMKYKGFHRRYRPSPWIPIGETTDVIENGDIADTRSEGENTDRMIESLDKDTLAYEKLMKTVMGRA</sequence>
<dbReference type="PANTHER" id="PTHR42057">
    <property type="entry name" value="F-BOX DOMAIN PROTEIN (AFU_ORTHOLOGUE AFUA_4G00200)"/>
    <property type="match status" value="1"/>
</dbReference>
<gene>
    <name evidence="2" type="ORF">LY89DRAFT_664032</name>
</gene>
<dbReference type="Gene3D" id="1.20.1280.50">
    <property type="match status" value="1"/>
</dbReference>
<dbReference type="InterPro" id="IPR036047">
    <property type="entry name" value="F-box-like_dom_sf"/>
</dbReference>
<dbReference type="InParanoid" id="A0A194XUB6"/>
<evidence type="ECO:0000259" key="1">
    <source>
        <dbReference type="PROSITE" id="PS50181"/>
    </source>
</evidence>
<dbReference type="InterPro" id="IPR001810">
    <property type="entry name" value="F-box_dom"/>
</dbReference>
<dbReference type="OrthoDB" id="3140657at2759"/>
<dbReference type="SUPFAM" id="SSF52047">
    <property type="entry name" value="RNI-like"/>
    <property type="match status" value="1"/>
</dbReference>
<evidence type="ECO:0000313" key="3">
    <source>
        <dbReference type="Proteomes" id="UP000070700"/>
    </source>
</evidence>
<dbReference type="Proteomes" id="UP000070700">
    <property type="component" value="Unassembled WGS sequence"/>
</dbReference>
<evidence type="ECO:0000313" key="2">
    <source>
        <dbReference type="EMBL" id="KUJ23629.1"/>
    </source>
</evidence>
<keyword evidence="3" id="KW-1185">Reference proteome</keyword>
<feature type="domain" description="F-box" evidence="1">
    <location>
        <begin position="1"/>
        <end position="43"/>
    </location>
</feature>
<dbReference type="KEGG" id="psco:LY89DRAFT_664032"/>
<name>A0A194XUB6_MOLSC</name>
<dbReference type="AlphaFoldDB" id="A0A194XUB6"/>
<dbReference type="Pfam" id="PF00646">
    <property type="entry name" value="F-box"/>
    <property type="match status" value="1"/>
</dbReference>
<proteinExistence type="predicted"/>
<reference evidence="2 3" key="1">
    <citation type="submission" date="2015-10" db="EMBL/GenBank/DDBJ databases">
        <title>Full genome of DAOMC 229536 Phialocephala scopiformis, a fungal endophyte of spruce producing the potent anti-insectan compound rugulosin.</title>
        <authorList>
            <consortium name="DOE Joint Genome Institute"/>
            <person name="Walker A.K."/>
            <person name="Frasz S.L."/>
            <person name="Seifert K.A."/>
            <person name="Miller J.D."/>
            <person name="Mondo S.J."/>
            <person name="Labutti K."/>
            <person name="Lipzen A."/>
            <person name="Dockter R."/>
            <person name="Kennedy M."/>
            <person name="Grigoriev I.V."/>
            <person name="Spatafora J.W."/>
        </authorList>
    </citation>
    <scope>NUCLEOTIDE SEQUENCE [LARGE SCALE GENOMIC DNA]</scope>
    <source>
        <strain evidence="2 3">CBS 120377</strain>
    </source>
</reference>
<dbReference type="SUPFAM" id="SSF81383">
    <property type="entry name" value="F-box domain"/>
    <property type="match status" value="1"/>
</dbReference>
<dbReference type="Gene3D" id="3.80.10.10">
    <property type="entry name" value="Ribonuclease Inhibitor"/>
    <property type="match status" value="1"/>
</dbReference>
<dbReference type="EMBL" id="KQ947405">
    <property type="protein sequence ID" value="KUJ23629.1"/>
    <property type="molecule type" value="Genomic_DNA"/>
</dbReference>
<dbReference type="PROSITE" id="PS50181">
    <property type="entry name" value="FBOX"/>
    <property type="match status" value="1"/>
</dbReference>
<dbReference type="GeneID" id="28822469"/>
<protein>
    <recommendedName>
        <fullName evidence="1">F-box domain-containing protein</fullName>
    </recommendedName>
</protein>
<organism evidence="2 3">
    <name type="scientific">Mollisia scopiformis</name>
    <name type="common">Conifer needle endophyte fungus</name>
    <name type="synonym">Phialocephala scopiformis</name>
    <dbReference type="NCBI Taxonomy" id="149040"/>
    <lineage>
        <taxon>Eukaryota</taxon>
        <taxon>Fungi</taxon>
        <taxon>Dikarya</taxon>
        <taxon>Ascomycota</taxon>
        <taxon>Pezizomycotina</taxon>
        <taxon>Leotiomycetes</taxon>
        <taxon>Helotiales</taxon>
        <taxon>Mollisiaceae</taxon>
        <taxon>Mollisia</taxon>
    </lineage>
</organism>
<dbReference type="InterPro" id="IPR032675">
    <property type="entry name" value="LRR_dom_sf"/>
</dbReference>
<dbReference type="RefSeq" id="XP_018077984.1">
    <property type="nucleotide sequence ID" value="XM_018212743.1"/>
</dbReference>
<accession>A0A194XUB6</accession>